<feature type="transmembrane region" description="Helical" evidence="1">
    <location>
        <begin position="178"/>
        <end position="198"/>
    </location>
</feature>
<evidence type="ECO:0000256" key="1">
    <source>
        <dbReference type="SAM" id="Phobius"/>
    </source>
</evidence>
<keyword evidence="4" id="KW-1185">Reference proteome</keyword>
<feature type="transmembrane region" description="Helical" evidence="1">
    <location>
        <begin position="53"/>
        <end position="70"/>
    </location>
</feature>
<reference evidence="4" key="1">
    <citation type="journal article" date="2019" name="Int. J. Syst. Evol. Microbiol.">
        <title>The Global Catalogue of Microorganisms (GCM) 10K type strain sequencing project: providing services to taxonomists for standard genome sequencing and annotation.</title>
        <authorList>
            <consortium name="The Broad Institute Genomics Platform"/>
            <consortium name="The Broad Institute Genome Sequencing Center for Infectious Disease"/>
            <person name="Wu L."/>
            <person name="Ma J."/>
        </authorList>
    </citation>
    <scope>NUCLEOTIDE SEQUENCE [LARGE SCALE GENOMIC DNA]</scope>
    <source>
        <strain evidence="4">JCM 11136</strain>
    </source>
</reference>
<dbReference type="Proteomes" id="UP001501578">
    <property type="component" value="Unassembled WGS sequence"/>
</dbReference>
<evidence type="ECO:0000313" key="4">
    <source>
        <dbReference type="Proteomes" id="UP001501578"/>
    </source>
</evidence>
<accession>A0ABP3ZRV9</accession>
<sequence length="326" mass="34988">MSERRRRIDALDVIRGFALCGILLANVGPISNISGEVVAPGTSDWMGYLVDHRFFPVFAMLFGVGFALLLESAEGRTASPRLLLLRRLLVLLAIGLVHMFLIWPGDVLAVYAASGLVILLPSSWLPRWAVAVLAVVVLVASLSVTNGYLIAPGLLLAGTALVRYGVIDRMEQSAKGPAITGVLLAVAAAPMLVVQATVQANNPDGRALGVVAAVAGMLIGGVYVCVLLLLLRTPLRAILHAFFAPLGKLALTNYLTASILVLAVANLHGRPQDWTQPVLLAVAAGILAAQWLFSTLWLRRYRFGPLEWLWRWATWGRRPALRVGAG</sequence>
<feature type="transmembrane region" description="Helical" evidence="1">
    <location>
        <begin position="128"/>
        <end position="157"/>
    </location>
</feature>
<dbReference type="PANTHER" id="PTHR30590">
    <property type="entry name" value="INNER MEMBRANE PROTEIN"/>
    <property type="match status" value="1"/>
</dbReference>
<gene>
    <name evidence="3" type="ORF">GCM10009560_26690</name>
</gene>
<keyword evidence="1" id="KW-0812">Transmembrane</keyword>
<dbReference type="RefSeq" id="WP_343950134.1">
    <property type="nucleotide sequence ID" value="NZ_BAAAHQ010000011.1"/>
</dbReference>
<name>A0ABP3ZRV9_9ACTN</name>
<dbReference type="EMBL" id="BAAAHQ010000011">
    <property type="protein sequence ID" value="GAA0925302.1"/>
    <property type="molecule type" value="Genomic_DNA"/>
</dbReference>
<evidence type="ECO:0000259" key="2">
    <source>
        <dbReference type="Pfam" id="PF04235"/>
    </source>
</evidence>
<dbReference type="InterPro" id="IPR007349">
    <property type="entry name" value="DUF418"/>
</dbReference>
<feature type="transmembrane region" description="Helical" evidence="1">
    <location>
        <begin position="12"/>
        <end position="33"/>
    </location>
</feature>
<organism evidence="3 4">
    <name type="scientific">Nonomuraea longicatena</name>
    <dbReference type="NCBI Taxonomy" id="83682"/>
    <lineage>
        <taxon>Bacteria</taxon>
        <taxon>Bacillati</taxon>
        <taxon>Actinomycetota</taxon>
        <taxon>Actinomycetes</taxon>
        <taxon>Streptosporangiales</taxon>
        <taxon>Streptosporangiaceae</taxon>
        <taxon>Nonomuraea</taxon>
    </lineage>
</organism>
<keyword evidence="1" id="KW-0472">Membrane</keyword>
<dbReference type="Pfam" id="PF04235">
    <property type="entry name" value="DUF418"/>
    <property type="match status" value="1"/>
</dbReference>
<comment type="caution">
    <text evidence="3">The sequence shown here is derived from an EMBL/GenBank/DDBJ whole genome shotgun (WGS) entry which is preliminary data.</text>
</comment>
<feature type="transmembrane region" description="Helical" evidence="1">
    <location>
        <begin position="82"/>
        <end position="103"/>
    </location>
</feature>
<dbReference type="InterPro" id="IPR052529">
    <property type="entry name" value="Bact_Transport_Assoc"/>
</dbReference>
<feature type="transmembrane region" description="Helical" evidence="1">
    <location>
        <begin position="243"/>
        <end position="265"/>
    </location>
</feature>
<keyword evidence="1" id="KW-1133">Transmembrane helix</keyword>
<protein>
    <recommendedName>
        <fullName evidence="2">DUF418 domain-containing protein</fullName>
    </recommendedName>
</protein>
<proteinExistence type="predicted"/>
<evidence type="ECO:0000313" key="3">
    <source>
        <dbReference type="EMBL" id="GAA0925302.1"/>
    </source>
</evidence>
<feature type="domain" description="DUF418" evidence="2">
    <location>
        <begin position="161"/>
        <end position="316"/>
    </location>
</feature>
<feature type="transmembrane region" description="Helical" evidence="1">
    <location>
        <begin position="277"/>
        <end position="298"/>
    </location>
</feature>
<feature type="transmembrane region" description="Helical" evidence="1">
    <location>
        <begin position="210"/>
        <end position="231"/>
    </location>
</feature>
<dbReference type="PANTHER" id="PTHR30590:SF3">
    <property type="entry name" value="HYPOTHETICAL MEMBRANE SPANNING PROTEIN"/>
    <property type="match status" value="1"/>
</dbReference>